<name>A0ACC6V2I2_9CREN</name>
<sequence>MAVAAVAFASPIHGEFVEKKFREAKALLPELSGPYSSADEAPSVSVKALLIVNLTGGTSVAAVEYAKRVGVDKVVALGFPEHNSLASALSTKAVFEAEGGRAWVFQCPPVEDCSSAAQSAYAVAKAAAALTRPRVLLIGPRTKQAERFEAKFGGRVENMSLEDFIRVVEGSPPDPKIAAAFGVSDERIAKIYSALARASQGFDGVAINCFPFIMRYGATPCLPLSLLNAESGPAACEGDLQALAAMMISKALTGKSGWISNVVYAKPAEAYFAHCTVALDMAKGPKPVPHFETGRPYGLAASLAERVYTAISVGPGFDKMAVGLMEVEESGMLVEWACRTQALVKPAFDGRRILELAPANHHIFIPGDLREELKAVAHLLGIQYIGY</sequence>
<keyword evidence="1" id="KW-0413">Isomerase</keyword>
<comment type="caution">
    <text evidence="1">The sequence shown here is derived from an EMBL/GenBank/DDBJ whole genome shotgun (WGS) entry which is preliminary data.</text>
</comment>
<protein>
    <submittedName>
        <fullName evidence="1">Fucose isomerase</fullName>
    </submittedName>
</protein>
<organism evidence="1 2">
    <name type="scientific">Thermoproteus sp. AZ2</name>
    <dbReference type="NCBI Taxonomy" id="1609232"/>
    <lineage>
        <taxon>Archaea</taxon>
        <taxon>Thermoproteota</taxon>
        <taxon>Thermoprotei</taxon>
        <taxon>Thermoproteales</taxon>
        <taxon>Thermoproteaceae</taxon>
        <taxon>Thermoproteus</taxon>
    </lineage>
</organism>
<reference evidence="1" key="1">
    <citation type="submission" date="2024-07" db="EMBL/GenBank/DDBJ databases">
        <title>Metagenome and Metagenome-Assembled Genomes of Archaea from a hot spring from the geothermal field of Los Azufres, Mexico.</title>
        <authorList>
            <person name="Marin-Paredes R."/>
            <person name="Martinez-Romero E."/>
            <person name="Servin-Garciduenas L.E."/>
        </authorList>
    </citation>
    <scope>NUCLEOTIDE SEQUENCE</scope>
</reference>
<gene>
    <name evidence="1" type="ORF">TU35_006960</name>
</gene>
<evidence type="ECO:0000313" key="2">
    <source>
        <dbReference type="Proteomes" id="UP000033636"/>
    </source>
</evidence>
<evidence type="ECO:0000313" key="1">
    <source>
        <dbReference type="EMBL" id="MFB6490966.1"/>
    </source>
</evidence>
<dbReference type="EMBL" id="JZWT02000017">
    <property type="protein sequence ID" value="MFB6490966.1"/>
    <property type="molecule type" value="Genomic_DNA"/>
</dbReference>
<dbReference type="Proteomes" id="UP000033636">
    <property type="component" value="Unassembled WGS sequence"/>
</dbReference>
<accession>A0ACC6V2I2</accession>
<proteinExistence type="predicted"/>